<evidence type="ECO:0000256" key="6">
    <source>
        <dbReference type="SAM" id="MobiDB-lite"/>
    </source>
</evidence>
<evidence type="ECO:0000256" key="4">
    <source>
        <dbReference type="ARBA" id="ARBA00023163"/>
    </source>
</evidence>
<evidence type="ECO:0000256" key="1">
    <source>
        <dbReference type="ARBA" id="ARBA00004123"/>
    </source>
</evidence>
<accession>A0AAV9L2P1</accession>
<comment type="similarity">
    <text evidence="2">Belongs to the TAF12 family.</text>
</comment>
<gene>
    <name evidence="8" type="ORF">R3W88_017468</name>
</gene>
<feature type="compositionally biased region" description="Low complexity" evidence="6">
    <location>
        <begin position="287"/>
        <end position="298"/>
    </location>
</feature>
<dbReference type="InterPro" id="IPR037794">
    <property type="entry name" value="TAF12"/>
</dbReference>
<dbReference type="GO" id="GO:0046982">
    <property type="term" value="F:protein heterodimerization activity"/>
    <property type="evidence" value="ECO:0007669"/>
    <property type="project" value="InterPro"/>
</dbReference>
<feature type="compositionally biased region" description="Polar residues" evidence="6">
    <location>
        <begin position="34"/>
        <end position="43"/>
    </location>
</feature>
<feature type="compositionally biased region" description="Basic and acidic residues" evidence="6">
    <location>
        <begin position="51"/>
        <end position="62"/>
    </location>
</feature>
<dbReference type="CDD" id="cd07981">
    <property type="entry name" value="HFD_TAF12"/>
    <property type="match status" value="1"/>
</dbReference>
<feature type="compositionally biased region" description="Low complexity" evidence="6">
    <location>
        <begin position="89"/>
        <end position="112"/>
    </location>
</feature>
<dbReference type="FunFam" id="1.10.20.10:FF:000011">
    <property type="entry name" value="Transcription initiation factor TFIID subunit 12"/>
    <property type="match status" value="1"/>
</dbReference>
<dbReference type="GO" id="GO:0005669">
    <property type="term" value="C:transcription factor TFIID complex"/>
    <property type="evidence" value="ECO:0007669"/>
    <property type="project" value="InterPro"/>
</dbReference>
<dbReference type="InterPro" id="IPR009072">
    <property type="entry name" value="Histone-fold"/>
</dbReference>
<dbReference type="Proteomes" id="UP001311915">
    <property type="component" value="Unassembled WGS sequence"/>
</dbReference>
<keyword evidence="4" id="KW-0804">Transcription</keyword>
<comment type="subcellular location">
    <subcellularLocation>
        <location evidence="1">Nucleus</location>
    </subcellularLocation>
</comment>
<proteinExistence type="inferred from homology"/>
<reference evidence="8 9" key="1">
    <citation type="submission" date="2023-10" db="EMBL/GenBank/DDBJ databases">
        <title>Genome-Wide Identification Analysis in wild type Solanum Pinnatisectum Reveals Some Genes Defensing Phytophthora Infestans.</title>
        <authorList>
            <person name="Sun C."/>
        </authorList>
    </citation>
    <scope>NUCLEOTIDE SEQUENCE [LARGE SCALE GENOMIC DNA]</scope>
    <source>
        <strain evidence="8">LQN</strain>
        <tissue evidence="8">Leaf</tissue>
    </source>
</reference>
<dbReference type="GO" id="GO:0017025">
    <property type="term" value="F:TBP-class protein binding"/>
    <property type="evidence" value="ECO:0007669"/>
    <property type="project" value="TreeGrafter"/>
</dbReference>
<evidence type="ECO:0000313" key="9">
    <source>
        <dbReference type="Proteomes" id="UP001311915"/>
    </source>
</evidence>
<dbReference type="GO" id="GO:0000124">
    <property type="term" value="C:SAGA complex"/>
    <property type="evidence" value="ECO:0007669"/>
    <property type="project" value="InterPro"/>
</dbReference>
<evidence type="ECO:0000256" key="5">
    <source>
        <dbReference type="ARBA" id="ARBA00023242"/>
    </source>
</evidence>
<feature type="region of interest" description="Disordered" evidence="6">
    <location>
        <begin position="261"/>
        <end position="307"/>
    </location>
</feature>
<feature type="domain" description="Transcription initiation factor TFIID subunit 12" evidence="7">
    <location>
        <begin position="159"/>
        <end position="226"/>
    </location>
</feature>
<protein>
    <recommendedName>
        <fullName evidence="7">Transcription initiation factor TFIID subunit 12 domain-containing protein</fullName>
    </recommendedName>
</protein>
<dbReference type="Pfam" id="PF03847">
    <property type="entry name" value="TFIID_20kDa"/>
    <property type="match status" value="1"/>
</dbReference>
<dbReference type="GO" id="GO:0051123">
    <property type="term" value="P:RNA polymerase II preinitiation complex assembly"/>
    <property type="evidence" value="ECO:0007669"/>
    <property type="project" value="TreeGrafter"/>
</dbReference>
<keyword evidence="5" id="KW-0539">Nucleus</keyword>
<name>A0AAV9L2P1_9SOLN</name>
<organism evidence="8 9">
    <name type="scientific">Solanum pinnatisectum</name>
    <name type="common">tansyleaf nightshade</name>
    <dbReference type="NCBI Taxonomy" id="50273"/>
    <lineage>
        <taxon>Eukaryota</taxon>
        <taxon>Viridiplantae</taxon>
        <taxon>Streptophyta</taxon>
        <taxon>Embryophyta</taxon>
        <taxon>Tracheophyta</taxon>
        <taxon>Spermatophyta</taxon>
        <taxon>Magnoliopsida</taxon>
        <taxon>eudicotyledons</taxon>
        <taxon>Gunneridae</taxon>
        <taxon>Pentapetalae</taxon>
        <taxon>asterids</taxon>
        <taxon>lamiids</taxon>
        <taxon>Solanales</taxon>
        <taxon>Solanaceae</taxon>
        <taxon>Solanoideae</taxon>
        <taxon>Solaneae</taxon>
        <taxon>Solanum</taxon>
    </lineage>
</organism>
<dbReference type="InterPro" id="IPR003228">
    <property type="entry name" value="TFIID_TAF12_dom"/>
</dbReference>
<keyword evidence="9" id="KW-1185">Reference proteome</keyword>
<dbReference type="PANTHER" id="PTHR12264">
    <property type="entry name" value="TRANSCRIPTION INITIATION FACTOR TFIID SUBUNIT 12"/>
    <property type="match status" value="1"/>
</dbReference>
<dbReference type="EMBL" id="JAWPEI010000008">
    <property type="protein sequence ID" value="KAK4719130.1"/>
    <property type="molecule type" value="Genomic_DNA"/>
</dbReference>
<evidence type="ECO:0000259" key="7">
    <source>
        <dbReference type="Pfam" id="PF03847"/>
    </source>
</evidence>
<feature type="region of interest" description="Disordered" evidence="6">
    <location>
        <begin position="34"/>
        <end position="155"/>
    </location>
</feature>
<dbReference type="AlphaFoldDB" id="A0AAV9L2P1"/>
<evidence type="ECO:0000256" key="2">
    <source>
        <dbReference type="ARBA" id="ARBA00007530"/>
    </source>
</evidence>
<dbReference type="PANTHER" id="PTHR12264:SF24">
    <property type="entry name" value="TRANSCRIPTION INITIATION FACTOR TFIID SUBUNIT 12 DOMAIN-CONTAINING PROTEIN"/>
    <property type="match status" value="1"/>
</dbReference>
<evidence type="ECO:0000313" key="8">
    <source>
        <dbReference type="EMBL" id="KAK4719130.1"/>
    </source>
</evidence>
<dbReference type="Gene3D" id="1.10.20.10">
    <property type="entry name" value="Histone, subunit A"/>
    <property type="match status" value="1"/>
</dbReference>
<keyword evidence="3" id="KW-0805">Transcription regulation</keyword>
<feature type="compositionally biased region" description="Low complexity" evidence="6">
    <location>
        <begin position="136"/>
        <end position="151"/>
    </location>
</feature>
<feature type="compositionally biased region" description="Polar residues" evidence="6">
    <location>
        <begin position="74"/>
        <end position="87"/>
    </location>
</feature>
<dbReference type="SUPFAM" id="SSF47113">
    <property type="entry name" value="Histone-fold"/>
    <property type="match status" value="1"/>
</dbReference>
<dbReference type="GO" id="GO:0003677">
    <property type="term" value="F:DNA binding"/>
    <property type="evidence" value="ECO:0007669"/>
    <property type="project" value="TreeGrafter"/>
</dbReference>
<comment type="caution">
    <text evidence="8">The sequence shown here is derived from an EMBL/GenBank/DDBJ whole genome shotgun (WGS) entry which is preliminary data.</text>
</comment>
<sequence length="307" mass="33389">MAGLMQSSQFHRGNFHGQSFQGCRQWETGNNGISQFELSTESASGPCICPTKDEQRSTKEEVVSANFPHHQSEELSQTAQPPQQQLGHPQMHQNQQLQQQQQQPQQVLHQQQSSPAMDFPSDHNSLSLTGSEPDATGSGTTTPGSSSSQGTEASNQFLGKRKIQDLVSQVDPQGKVDPEVEQLLLEIADDFIDSVTTFACNLAKHRKSSTLESKDILLHLEKDWNLTVPGFSSEDKKHHPEHSSGDPCKERLEMIPAMMEALPQAETSTSSTAKETVSPGLGDHVGSSEIIGPPSSEELASPSNGEI</sequence>
<evidence type="ECO:0000256" key="3">
    <source>
        <dbReference type="ARBA" id="ARBA00023015"/>
    </source>
</evidence>